<reference evidence="7 8" key="1">
    <citation type="submission" date="2023-01" db="EMBL/GenBank/DDBJ databases">
        <authorList>
            <person name="Kreplak J."/>
        </authorList>
    </citation>
    <scope>NUCLEOTIDE SEQUENCE [LARGE SCALE GENOMIC DNA]</scope>
</reference>
<keyword evidence="3 5" id="KW-1133">Transmembrane helix</keyword>
<keyword evidence="8" id="KW-1185">Reference proteome</keyword>
<dbReference type="Proteomes" id="UP001157006">
    <property type="component" value="Chromosome 5"/>
</dbReference>
<organism evidence="7 8">
    <name type="scientific">Vicia faba</name>
    <name type="common">Broad bean</name>
    <name type="synonym">Faba vulgaris</name>
    <dbReference type="NCBI Taxonomy" id="3906"/>
    <lineage>
        <taxon>Eukaryota</taxon>
        <taxon>Viridiplantae</taxon>
        <taxon>Streptophyta</taxon>
        <taxon>Embryophyta</taxon>
        <taxon>Tracheophyta</taxon>
        <taxon>Spermatophyta</taxon>
        <taxon>Magnoliopsida</taxon>
        <taxon>eudicotyledons</taxon>
        <taxon>Gunneridae</taxon>
        <taxon>Pentapetalae</taxon>
        <taxon>rosids</taxon>
        <taxon>fabids</taxon>
        <taxon>Fabales</taxon>
        <taxon>Fabaceae</taxon>
        <taxon>Papilionoideae</taxon>
        <taxon>50 kb inversion clade</taxon>
        <taxon>NPAAA clade</taxon>
        <taxon>Hologalegina</taxon>
        <taxon>IRL clade</taxon>
        <taxon>Fabeae</taxon>
        <taxon>Vicia</taxon>
    </lineage>
</organism>
<keyword evidence="2 5" id="KW-0812">Transmembrane</keyword>
<evidence type="ECO:0000313" key="7">
    <source>
        <dbReference type="EMBL" id="CAI8613464.1"/>
    </source>
</evidence>
<evidence type="ECO:0000256" key="2">
    <source>
        <dbReference type="ARBA" id="ARBA00022692"/>
    </source>
</evidence>
<protein>
    <recommendedName>
        <fullName evidence="6">Nodulin-like domain-containing protein</fullName>
    </recommendedName>
</protein>
<dbReference type="PANTHER" id="PTHR21576:SF134">
    <property type="entry name" value="NODULIN-LIKE DOMAIN-CONTAINING PROTEIN"/>
    <property type="match status" value="1"/>
</dbReference>
<comment type="subcellular location">
    <subcellularLocation>
        <location evidence="1">Membrane</location>
        <topology evidence="1">Multi-pass membrane protein</topology>
    </subcellularLocation>
</comment>
<dbReference type="EMBL" id="OX451740">
    <property type="protein sequence ID" value="CAI8613464.1"/>
    <property type="molecule type" value="Genomic_DNA"/>
</dbReference>
<dbReference type="GO" id="GO:0016020">
    <property type="term" value="C:membrane"/>
    <property type="evidence" value="ECO:0007669"/>
    <property type="project" value="UniProtKB-SubCell"/>
</dbReference>
<evidence type="ECO:0000259" key="6">
    <source>
        <dbReference type="Pfam" id="PF06813"/>
    </source>
</evidence>
<accession>A0AAV1AWP0</accession>
<dbReference type="Pfam" id="PF06813">
    <property type="entry name" value="Nodulin-like"/>
    <property type="match status" value="1"/>
</dbReference>
<keyword evidence="4 5" id="KW-0472">Membrane</keyword>
<evidence type="ECO:0000256" key="1">
    <source>
        <dbReference type="ARBA" id="ARBA00004141"/>
    </source>
</evidence>
<feature type="transmembrane region" description="Helical" evidence="5">
    <location>
        <begin position="66"/>
        <end position="88"/>
    </location>
</feature>
<evidence type="ECO:0000256" key="3">
    <source>
        <dbReference type="ARBA" id="ARBA00022989"/>
    </source>
</evidence>
<feature type="transmembrane region" description="Helical" evidence="5">
    <location>
        <begin position="100"/>
        <end position="126"/>
    </location>
</feature>
<evidence type="ECO:0000313" key="8">
    <source>
        <dbReference type="Proteomes" id="UP001157006"/>
    </source>
</evidence>
<dbReference type="PANTHER" id="PTHR21576">
    <property type="entry name" value="UNCHARACTERIZED NODULIN-LIKE PROTEIN"/>
    <property type="match status" value="1"/>
</dbReference>
<name>A0AAV1AWP0_VICFA</name>
<sequence length="147" mass="16650">MIVESGKWMVLIATVWIQAFTGTNFDFSSYSSELKSVLEITQLQLNCLSVASDMGKAFGWCSGFSLMYFPLWVVMFMSAFLGLLGYGFQWLVIQRLITLPYFLVFFLCLIAGCSICWFNTICYVLCIKNFTTNRSLALSLSISFNGH</sequence>
<proteinExistence type="predicted"/>
<feature type="domain" description="Nodulin-like" evidence="6">
    <location>
        <begin position="7"/>
        <end position="146"/>
    </location>
</feature>
<evidence type="ECO:0000256" key="4">
    <source>
        <dbReference type="ARBA" id="ARBA00023136"/>
    </source>
</evidence>
<dbReference type="InterPro" id="IPR010658">
    <property type="entry name" value="Nodulin-like"/>
</dbReference>
<gene>
    <name evidence="7" type="ORF">VFH_V081840</name>
</gene>
<evidence type="ECO:0000256" key="5">
    <source>
        <dbReference type="SAM" id="Phobius"/>
    </source>
</evidence>
<dbReference type="AlphaFoldDB" id="A0AAV1AWP0"/>